<evidence type="ECO:0000313" key="2">
    <source>
        <dbReference type="EMBL" id="TID16214.1"/>
    </source>
</evidence>
<proteinExistence type="predicted"/>
<reference evidence="2 3" key="1">
    <citation type="journal article" date="2019" name="Front. Genet.">
        <title>Whole-Genome Sequencing of the Opportunistic Yeast Pathogen Candida inconspicua Uncovers Its Hybrid Origin.</title>
        <authorList>
            <person name="Mixao V."/>
            <person name="Hansen A.P."/>
            <person name="Saus E."/>
            <person name="Boekhout T."/>
            <person name="Lass-Florl C."/>
            <person name="Gabaldon T."/>
        </authorList>
    </citation>
    <scope>NUCLEOTIDE SEQUENCE [LARGE SCALE GENOMIC DNA]</scope>
    <source>
        <strain evidence="2 3">CBS 180</strain>
    </source>
</reference>
<feature type="compositionally biased region" description="Polar residues" evidence="1">
    <location>
        <begin position="433"/>
        <end position="447"/>
    </location>
</feature>
<keyword evidence="3" id="KW-1185">Reference proteome</keyword>
<protein>
    <submittedName>
        <fullName evidence="2">Uncharacterized protein</fullName>
    </submittedName>
</protein>
<accession>A0A4T0WX01</accession>
<feature type="region of interest" description="Disordered" evidence="1">
    <location>
        <begin position="200"/>
        <end position="232"/>
    </location>
</feature>
<feature type="region of interest" description="Disordered" evidence="1">
    <location>
        <begin position="339"/>
        <end position="358"/>
    </location>
</feature>
<dbReference type="AlphaFoldDB" id="A0A4T0WX01"/>
<dbReference type="OrthoDB" id="3998161at2759"/>
<feature type="region of interest" description="Disordered" evidence="1">
    <location>
        <begin position="364"/>
        <end position="452"/>
    </location>
</feature>
<dbReference type="STRING" id="52247.A0A4T0WX01"/>
<organism evidence="2 3">
    <name type="scientific">Pichia inconspicua</name>
    <dbReference type="NCBI Taxonomy" id="52247"/>
    <lineage>
        <taxon>Eukaryota</taxon>
        <taxon>Fungi</taxon>
        <taxon>Dikarya</taxon>
        <taxon>Ascomycota</taxon>
        <taxon>Saccharomycotina</taxon>
        <taxon>Pichiomycetes</taxon>
        <taxon>Pichiales</taxon>
        <taxon>Pichiaceae</taxon>
        <taxon>Pichia</taxon>
    </lineage>
</organism>
<evidence type="ECO:0000313" key="3">
    <source>
        <dbReference type="Proteomes" id="UP000307173"/>
    </source>
</evidence>
<feature type="compositionally biased region" description="Acidic residues" evidence="1">
    <location>
        <begin position="340"/>
        <end position="354"/>
    </location>
</feature>
<comment type="caution">
    <text evidence="2">The sequence shown here is derived from an EMBL/GenBank/DDBJ whole genome shotgun (WGS) entry which is preliminary data.</text>
</comment>
<name>A0A4T0WX01_9ASCO</name>
<gene>
    <name evidence="2" type="ORF">CANINC_004212</name>
</gene>
<feature type="compositionally biased region" description="Basic and acidic residues" evidence="1">
    <location>
        <begin position="218"/>
        <end position="232"/>
    </location>
</feature>
<dbReference type="EMBL" id="SELW01000645">
    <property type="protein sequence ID" value="TID16214.1"/>
    <property type="molecule type" value="Genomic_DNA"/>
</dbReference>
<dbReference type="Proteomes" id="UP000307173">
    <property type="component" value="Unassembled WGS sequence"/>
</dbReference>
<feature type="compositionally biased region" description="Acidic residues" evidence="1">
    <location>
        <begin position="364"/>
        <end position="431"/>
    </location>
</feature>
<evidence type="ECO:0000256" key="1">
    <source>
        <dbReference type="SAM" id="MobiDB-lite"/>
    </source>
</evidence>
<sequence>MTSLNKTGHNLPHGGILELPNSVMYADMLLENLKKYPNSTCTRCKKDFAQLSTKPFKRCNHCRELQRLRTKRWQTETRQKEGVCSRCRTALIDSNFSLCQKCRVYLRNNKETRLLKGKCVHCSAPNDENDIYKVCKRCRLKDKARRLTLERESVCLKCKTTTPTANGSKRCYNCKSEQISVTKSLRKCIEDGLYDVDNSARSFSNHEKPNQPNRHKRGNEFDGDSKQKQQRVDDDCTKVDYCSAGVSVNVPEYDEQSLEDKILETFTLHHDHAQLNQQLKRLSEYTNGGNDTIDVDVSKYTDEQSVLVDLHGLDDIGITYGIQNVDDIETGTKHLRANEEVENEGEDINNDGCEDSLNLDIEDNDIEDNDIVDNDIDTDDDGDDGDDDGDDGDDGTDGNDGDDGDEDDDDDDDDEDDEDDGDEDSNEDDEANINYNDHGANSNTSGHGHNIGHANNLEAVQQLQQSHQKKENFEFQSGNIGDNATKETMLLHAQAIRETVLSDDAGPSEAEITAAVQAVAAAAAAAVVESNRLNG</sequence>